<gene>
    <name evidence="2" type="ORF">P153DRAFT_408841</name>
</gene>
<dbReference type="RefSeq" id="XP_033520304.1">
    <property type="nucleotide sequence ID" value="XM_033672062.1"/>
</dbReference>
<evidence type="ECO:0000313" key="2">
    <source>
        <dbReference type="EMBL" id="KAF2125912.1"/>
    </source>
</evidence>
<proteinExistence type="predicted"/>
<feature type="compositionally biased region" description="Low complexity" evidence="1">
    <location>
        <begin position="1"/>
        <end position="31"/>
    </location>
</feature>
<feature type="region of interest" description="Disordered" evidence="1">
    <location>
        <begin position="1"/>
        <end position="33"/>
    </location>
</feature>
<keyword evidence="3" id="KW-1185">Reference proteome</keyword>
<dbReference type="AlphaFoldDB" id="A0A6A6A1N4"/>
<reference evidence="2" key="1">
    <citation type="journal article" date="2020" name="Stud. Mycol.">
        <title>101 Dothideomycetes genomes: a test case for predicting lifestyles and emergence of pathogens.</title>
        <authorList>
            <person name="Haridas S."/>
            <person name="Albert R."/>
            <person name="Binder M."/>
            <person name="Bloem J."/>
            <person name="Labutti K."/>
            <person name="Salamov A."/>
            <person name="Andreopoulos B."/>
            <person name="Baker S."/>
            <person name="Barry K."/>
            <person name="Bills G."/>
            <person name="Bluhm B."/>
            <person name="Cannon C."/>
            <person name="Castanera R."/>
            <person name="Culley D."/>
            <person name="Daum C."/>
            <person name="Ezra D."/>
            <person name="Gonzalez J."/>
            <person name="Henrissat B."/>
            <person name="Kuo A."/>
            <person name="Liang C."/>
            <person name="Lipzen A."/>
            <person name="Lutzoni F."/>
            <person name="Magnuson J."/>
            <person name="Mondo S."/>
            <person name="Nolan M."/>
            <person name="Ohm R."/>
            <person name="Pangilinan J."/>
            <person name="Park H.-J."/>
            <person name="Ramirez L."/>
            <person name="Alfaro M."/>
            <person name="Sun H."/>
            <person name="Tritt A."/>
            <person name="Yoshinaga Y."/>
            <person name="Zwiers L.-H."/>
            <person name="Turgeon B."/>
            <person name="Goodwin S."/>
            <person name="Spatafora J."/>
            <person name="Crous P."/>
            <person name="Grigoriev I."/>
        </authorList>
    </citation>
    <scope>NUCLEOTIDE SEQUENCE</scope>
    <source>
        <strain evidence="2">CBS 119687</strain>
    </source>
</reference>
<dbReference type="Proteomes" id="UP000799771">
    <property type="component" value="Unassembled WGS sequence"/>
</dbReference>
<protein>
    <submittedName>
        <fullName evidence="2">Uncharacterized protein</fullName>
    </submittedName>
</protein>
<evidence type="ECO:0000256" key="1">
    <source>
        <dbReference type="SAM" id="MobiDB-lite"/>
    </source>
</evidence>
<name>A0A6A6A1N4_9PLEO</name>
<accession>A0A6A6A1N4</accession>
<organism evidence="2 3">
    <name type="scientific">Dothidotthia symphoricarpi CBS 119687</name>
    <dbReference type="NCBI Taxonomy" id="1392245"/>
    <lineage>
        <taxon>Eukaryota</taxon>
        <taxon>Fungi</taxon>
        <taxon>Dikarya</taxon>
        <taxon>Ascomycota</taxon>
        <taxon>Pezizomycotina</taxon>
        <taxon>Dothideomycetes</taxon>
        <taxon>Pleosporomycetidae</taxon>
        <taxon>Pleosporales</taxon>
        <taxon>Dothidotthiaceae</taxon>
        <taxon>Dothidotthia</taxon>
    </lineage>
</organism>
<dbReference type="EMBL" id="ML977515">
    <property type="protein sequence ID" value="KAF2125912.1"/>
    <property type="molecule type" value="Genomic_DNA"/>
</dbReference>
<dbReference type="GeneID" id="54412494"/>
<sequence>MSATISRSVSGSTSVSTSSVFVSRSSPSSNTGYNNLKTCKSGYGASTALTYSKPSSKPFNDNKKYVYPTPSSSTYDDDWDNAQVSTAPYQSGYILATETQTKTSATLSYVTMEVKTRTVAVNVPTITEYVADVVAVCSAGLITNTVMTTAPCDAGCTERPTGVPQGYATKEVYCSACATSSIVVVTYATTSSTAYVGSHFSAHHVLII</sequence>
<evidence type="ECO:0000313" key="3">
    <source>
        <dbReference type="Proteomes" id="UP000799771"/>
    </source>
</evidence>